<sequence length="31" mass="3601">MEERLSKDSLCGRVLLQETGIFLKYEIAATW</sequence>
<evidence type="ECO:0000313" key="1">
    <source>
        <dbReference type="EMBL" id="ARW10200.1"/>
    </source>
</evidence>
<dbReference type="Proteomes" id="UP000195633">
    <property type="component" value="Chromosome"/>
</dbReference>
<name>A0A1Y0UWA1_9PROT</name>
<gene>
    <name evidence="1" type="ORF">S101447_01102</name>
</gene>
<protein>
    <submittedName>
        <fullName evidence="1">Uncharacterized protein</fullName>
    </submittedName>
</protein>
<organism evidence="1 2">
    <name type="scientific">Acetobacter ascendens</name>
    <dbReference type="NCBI Taxonomy" id="481146"/>
    <lineage>
        <taxon>Bacteria</taxon>
        <taxon>Pseudomonadati</taxon>
        <taxon>Pseudomonadota</taxon>
        <taxon>Alphaproteobacteria</taxon>
        <taxon>Acetobacterales</taxon>
        <taxon>Acetobacteraceae</taxon>
        <taxon>Acetobacter</taxon>
    </lineage>
</organism>
<accession>A0A1Y0UWA1</accession>
<dbReference type="EMBL" id="CP021524">
    <property type="protein sequence ID" value="ARW10200.1"/>
    <property type="molecule type" value="Genomic_DNA"/>
</dbReference>
<evidence type="ECO:0000313" key="2">
    <source>
        <dbReference type="Proteomes" id="UP000195633"/>
    </source>
</evidence>
<dbReference type="AlphaFoldDB" id="A0A1Y0UWA1"/>
<reference evidence="1 2" key="1">
    <citation type="submission" date="2017-05" db="EMBL/GenBank/DDBJ databases">
        <title>Genome sequence of Acetobacter pasteurianus subsp. ascendens strain SRCM101447.</title>
        <authorList>
            <person name="Cho S.H."/>
        </authorList>
    </citation>
    <scope>NUCLEOTIDE SEQUENCE [LARGE SCALE GENOMIC DNA]</scope>
    <source>
        <strain evidence="1 2">SRCM101447</strain>
    </source>
</reference>
<proteinExistence type="predicted"/>